<sequence>MKYEDIPLINNEARHNFELTVDGARSFVDYKQRGNKVYLIHTEVPEELEGKGVAAALVEKTFIYLEQHDLKIIPLCTYVLTFLKRHPEWNRLRAYPIDA</sequence>
<keyword evidence="3" id="KW-1185">Reference proteome</keyword>
<dbReference type="InterPro" id="IPR031165">
    <property type="entry name" value="GNAT_YJDJ"/>
</dbReference>
<reference evidence="2 3" key="1">
    <citation type="submission" date="2023-07" db="EMBL/GenBank/DDBJ databases">
        <title>Sorghum-associated microbial communities from plants grown in Nebraska, USA.</title>
        <authorList>
            <person name="Schachtman D."/>
        </authorList>
    </citation>
    <scope>NUCLEOTIDE SEQUENCE [LARGE SCALE GENOMIC DNA]</scope>
    <source>
        <strain evidence="2 3">3262</strain>
    </source>
</reference>
<dbReference type="PANTHER" id="PTHR31435">
    <property type="entry name" value="PROTEIN NATD1"/>
    <property type="match status" value="1"/>
</dbReference>
<feature type="domain" description="N-acetyltransferase" evidence="1">
    <location>
        <begin position="9"/>
        <end position="94"/>
    </location>
</feature>
<comment type="caution">
    <text evidence="2">The sequence shown here is derived from an EMBL/GenBank/DDBJ whole genome shotgun (WGS) entry which is preliminary data.</text>
</comment>
<evidence type="ECO:0000313" key="2">
    <source>
        <dbReference type="EMBL" id="MDR6940249.1"/>
    </source>
</evidence>
<dbReference type="Gene3D" id="3.40.630.30">
    <property type="match status" value="1"/>
</dbReference>
<dbReference type="Proteomes" id="UP001247620">
    <property type="component" value="Unassembled WGS sequence"/>
</dbReference>
<proteinExistence type="predicted"/>
<gene>
    <name evidence="2" type="ORF">J2W55_000077</name>
</gene>
<dbReference type="EMBL" id="JAVDUU010000001">
    <property type="protein sequence ID" value="MDR6940249.1"/>
    <property type="molecule type" value="Genomic_DNA"/>
</dbReference>
<organism evidence="2 3">
    <name type="scientific">Mucilaginibacter pocheonensis</name>
    <dbReference type="NCBI Taxonomy" id="398050"/>
    <lineage>
        <taxon>Bacteria</taxon>
        <taxon>Pseudomonadati</taxon>
        <taxon>Bacteroidota</taxon>
        <taxon>Sphingobacteriia</taxon>
        <taxon>Sphingobacteriales</taxon>
        <taxon>Sphingobacteriaceae</taxon>
        <taxon>Mucilaginibacter</taxon>
    </lineage>
</organism>
<dbReference type="InterPro" id="IPR016181">
    <property type="entry name" value="Acyl_CoA_acyltransferase"/>
</dbReference>
<protein>
    <submittedName>
        <fullName evidence="2">GNAT family acetyltransferase</fullName>
    </submittedName>
</protein>
<dbReference type="PROSITE" id="PS51729">
    <property type="entry name" value="GNAT_YJDJ"/>
    <property type="match status" value="1"/>
</dbReference>
<evidence type="ECO:0000259" key="1">
    <source>
        <dbReference type="PROSITE" id="PS51729"/>
    </source>
</evidence>
<dbReference type="SUPFAM" id="SSF55729">
    <property type="entry name" value="Acyl-CoA N-acyltransferases (Nat)"/>
    <property type="match status" value="1"/>
</dbReference>
<dbReference type="PANTHER" id="PTHR31435:SF9">
    <property type="entry name" value="PROTEIN NATD1"/>
    <property type="match status" value="1"/>
</dbReference>
<accession>A0ABU1T4L4</accession>
<evidence type="ECO:0000313" key="3">
    <source>
        <dbReference type="Proteomes" id="UP001247620"/>
    </source>
</evidence>
<name>A0ABU1T4L4_9SPHI</name>
<dbReference type="InterPro" id="IPR045057">
    <property type="entry name" value="Gcn5-rel_NAT"/>
</dbReference>
<dbReference type="RefSeq" id="WP_310090670.1">
    <property type="nucleotide sequence ID" value="NZ_JAVDUU010000001.1"/>
</dbReference>
<dbReference type="Pfam" id="PF14542">
    <property type="entry name" value="Acetyltransf_CG"/>
    <property type="match status" value="1"/>
</dbReference>